<dbReference type="GO" id="GO:0030288">
    <property type="term" value="C:outer membrane-bounded periplasmic space"/>
    <property type="evidence" value="ECO:0007669"/>
    <property type="project" value="TreeGrafter"/>
</dbReference>
<gene>
    <name evidence="2" type="ORF">CEY11_11795</name>
</gene>
<dbReference type="Gene3D" id="3.40.190.10">
    <property type="entry name" value="Periplasmic binding protein-like II"/>
    <property type="match status" value="2"/>
</dbReference>
<dbReference type="InterPro" id="IPR006311">
    <property type="entry name" value="TAT_signal"/>
</dbReference>
<evidence type="ECO:0000313" key="3">
    <source>
        <dbReference type="Proteomes" id="UP000214603"/>
    </source>
</evidence>
<evidence type="ECO:0000256" key="1">
    <source>
        <dbReference type="ARBA" id="ARBA00022729"/>
    </source>
</evidence>
<keyword evidence="1" id="KW-0732">Signal</keyword>
<dbReference type="Proteomes" id="UP000214603">
    <property type="component" value="Unassembled WGS sequence"/>
</dbReference>
<reference evidence="3" key="1">
    <citation type="submission" date="2017-06" db="EMBL/GenBank/DDBJ databases">
        <title>Herbaspirillum phytohormonus sp. nov., isolated from the root nodule of Robinia pseudoacacia in lead-zinc mine.</title>
        <authorList>
            <person name="Fan M."/>
            <person name="Lin Y."/>
        </authorList>
    </citation>
    <scope>NUCLEOTIDE SEQUENCE [LARGE SCALE GENOMIC DNA]</scope>
    <source>
        <strain evidence="3">SC-089</strain>
    </source>
</reference>
<dbReference type="RefSeq" id="WP_088603578.1">
    <property type="nucleotide sequence ID" value="NZ_NJIH01000006.1"/>
</dbReference>
<dbReference type="InterPro" id="IPR006059">
    <property type="entry name" value="SBP"/>
</dbReference>
<dbReference type="SUPFAM" id="SSF53850">
    <property type="entry name" value="Periplasmic binding protein-like II"/>
    <property type="match status" value="1"/>
</dbReference>
<dbReference type="AlphaFoldDB" id="A0A225MLD4"/>
<protein>
    <recommendedName>
        <fullName evidence="4">Iron ABC transporter substrate-binding protein</fullName>
    </recommendedName>
</protein>
<dbReference type="EMBL" id="NJIH01000006">
    <property type="protein sequence ID" value="OWT60321.1"/>
    <property type="molecule type" value="Genomic_DNA"/>
</dbReference>
<evidence type="ECO:0000313" key="2">
    <source>
        <dbReference type="EMBL" id="OWT60321.1"/>
    </source>
</evidence>
<dbReference type="PANTHER" id="PTHR30006:SF25">
    <property type="entry name" value="PHOSPHOGLYCERATE TRANSPORT REGULATORY PROTEIN PGTC"/>
    <property type="match status" value="1"/>
</dbReference>
<proteinExistence type="predicted"/>
<comment type="caution">
    <text evidence="2">The sequence shown here is derived from an EMBL/GenBank/DDBJ whole genome shotgun (WGS) entry which is preliminary data.</text>
</comment>
<organism evidence="2 3">
    <name type="scientific">Candidimonas nitroreducens</name>
    <dbReference type="NCBI Taxonomy" id="683354"/>
    <lineage>
        <taxon>Bacteria</taxon>
        <taxon>Pseudomonadati</taxon>
        <taxon>Pseudomonadota</taxon>
        <taxon>Betaproteobacteria</taxon>
        <taxon>Burkholderiales</taxon>
        <taxon>Alcaligenaceae</taxon>
        <taxon>Candidimonas</taxon>
    </lineage>
</organism>
<accession>A0A225MLD4</accession>
<dbReference type="PANTHER" id="PTHR30006">
    <property type="entry name" value="THIAMINE-BINDING PERIPLASMIC PROTEIN-RELATED"/>
    <property type="match status" value="1"/>
</dbReference>
<dbReference type="Pfam" id="PF13416">
    <property type="entry name" value="SBP_bac_8"/>
    <property type="match status" value="1"/>
</dbReference>
<dbReference type="OrthoDB" id="8673316at2"/>
<sequence length="385" mass="42579">MDSPSKNKTNSSMAVRTGRRDFLRSALIAGATLPFPGLVLAKGSDDALPSYYPSDYHSIVEASKKESGLTIYSNMDTYNWAPILKGFQKKYPWVKTIKSNNLSSAEVFERYYSEAATGTSPASLMVSGDPTSWVRMAKKQVLLDYKSPEVAHLPDFAEPMPNLYTFSADPILMGYNTALLSEKDRPQGIGQLLELVTKDPKRFQGKITTYDIAVSFGFAIFYSWLKANPEHGWDTLGKLLSMTRPERSSGPMVNKLQTGEDLVGYFVSSTVIIPHAEKSSGLLGWSYISDGTPMFLRGMGIPKTAPQANTAKLMLDYILSQDGQIAVYDGGFTPYRTGLPAKAAPRTYESIESKLGKKNLVIIGYDDVSKEDAQKLTQKWKSYLK</sequence>
<dbReference type="PROSITE" id="PS51318">
    <property type="entry name" value="TAT"/>
    <property type="match status" value="1"/>
</dbReference>
<keyword evidence="3" id="KW-1185">Reference proteome</keyword>
<evidence type="ECO:0008006" key="4">
    <source>
        <dbReference type="Google" id="ProtNLM"/>
    </source>
</evidence>
<name>A0A225MLD4_9BURK</name>